<evidence type="ECO:0008006" key="6">
    <source>
        <dbReference type="Google" id="ProtNLM"/>
    </source>
</evidence>
<protein>
    <recommendedName>
        <fullName evidence="6">Tat pathway signal sequence protein</fullName>
    </recommendedName>
</protein>
<evidence type="ECO:0000256" key="2">
    <source>
        <dbReference type="SAM" id="MobiDB-lite"/>
    </source>
</evidence>
<dbReference type="GO" id="GO:0043386">
    <property type="term" value="P:mycotoxin biosynthetic process"/>
    <property type="evidence" value="ECO:0007669"/>
    <property type="project" value="InterPro"/>
</dbReference>
<keyword evidence="3" id="KW-0812">Transmembrane</keyword>
<evidence type="ECO:0000313" key="4">
    <source>
        <dbReference type="EMBL" id="KAG6013852.1"/>
    </source>
</evidence>
<proteinExistence type="inferred from homology"/>
<dbReference type="EMBL" id="SRPW01000535">
    <property type="protein sequence ID" value="KAG6013852.1"/>
    <property type="molecule type" value="Genomic_DNA"/>
</dbReference>
<dbReference type="Proteomes" id="UP000748025">
    <property type="component" value="Unassembled WGS sequence"/>
</dbReference>
<dbReference type="Pfam" id="PF11807">
    <property type="entry name" value="UstYa"/>
    <property type="match status" value="1"/>
</dbReference>
<reference evidence="4" key="1">
    <citation type="journal article" date="2020" name="bioRxiv">
        <title>Whole genome comparisons of ergot fungi reveals the divergence and evolution of species within the genus Claviceps are the result of varying mechanisms driving genome evolution and host range expansion.</title>
        <authorList>
            <person name="Wyka S.A."/>
            <person name="Mondo S.J."/>
            <person name="Liu M."/>
            <person name="Dettman J."/>
            <person name="Nalam V."/>
            <person name="Broders K.D."/>
        </authorList>
    </citation>
    <scope>NUCLEOTIDE SEQUENCE</scope>
    <source>
        <strain evidence="4">CCC 602</strain>
    </source>
</reference>
<organism evidence="4 5">
    <name type="scientific">Claviceps pusilla</name>
    <dbReference type="NCBI Taxonomy" id="123648"/>
    <lineage>
        <taxon>Eukaryota</taxon>
        <taxon>Fungi</taxon>
        <taxon>Dikarya</taxon>
        <taxon>Ascomycota</taxon>
        <taxon>Pezizomycotina</taxon>
        <taxon>Sordariomycetes</taxon>
        <taxon>Hypocreomycetidae</taxon>
        <taxon>Hypocreales</taxon>
        <taxon>Clavicipitaceae</taxon>
        <taxon>Claviceps</taxon>
    </lineage>
</organism>
<comment type="caution">
    <text evidence="4">The sequence shown here is derived from an EMBL/GenBank/DDBJ whole genome shotgun (WGS) entry which is preliminary data.</text>
</comment>
<name>A0A9P7NDK5_9HYPO</name>
<dbReference type="OrthoDB" id="3687641at2759"/>
<comment type="similarity">
    <text evidence="1">Belongs to the ustYa family.</text>
</comment>
<keyword evidence="3" id="KW-1133">Transmembrane helix</keyword>
<dbReference type="PANTHER" id="PTHR33365:SF7">
    <property type="entry name" value="TAT PATHWAY SIGNAL SEQUENCE"/>
    <property type="match status" value="1"/>
</dbReference>
<evidence type="ECO:0000313" key="5">
    <source>
        <dbReference type="Proteomes" id="UP000748025"/>
    </source>
</evidence>
<accession>A0A9P7NDK5</accession>
<keyword evidence="3" id="KW-0472">Membrane</keyword>
<keyword evidence="5" id="KW-1185">Reference proteome</keyword>
<evidence type="ECO:0000256" key="3">
    <source>
        <dbReference type="SAM" id="Phobius"/>
    </source>
</evidence>
<feature type="transmembrane region" description="Helical" evidence="3">
    <location>
        <begin position="46"/>
        <end position="71"/>
    </location>
</feature>
<dbReference type="InterPro" id="IPR021765">
    <property type="entry name" value="UstYa-like"/>
</dbReference>
<sequence>MDALSAFEKSQSPEYMPVDASSEGDNEDDSLMNHRWKPVNSRMSRVYVYAARVAVVLIYTILLVTVTSWWWQRERLHGPGVIKTPLTPYIQYEEKFFPKMDTHKYSIMGPPSPELDAKWDDLTQFFFTEFPYDDMKKLGREKEAIQLPNGKVGNFMVLYTVNHLLHCLKRLHHSRHPEYYYPNMTEQEKIKGNKHDMHCLEDLVQEVICHADTAPYTTRWYQKDPRPTGNSDIAHECVNWDMLKAELRRKHVNPWEPGLLIHPVFGPAAPDGKNTVFPERMGFPNDFLHVGETEEEYEERARKLGISSGRDDSM</sequence>
<dbReference type="AlphaFoldDB" id="A0A9P7NDK5"/>
<feature type="region of interest" description="Disordered" evidence="2">
    <location>
        <begin position="1"/>
        <end position="33"/>
    </location>
</feature>
<gene>
    <name evidence="4" type="ORF">E4U43_007081</name>
</gene>
<evidence type="ECO:0000256" key="1">
    <source>
        <dbReference type="ARBA" id="ARBA00035112"/>
    </source>
</evidence>
<dbReference type="PANTHER" id="PTHR33365">
    <property type="entry name" value="YALI0B05434P"/>
    <property type="match status" value="1"/>
</dbReference>